<keyword evidence="5" id="KW-1185">Reference proteome</keyword>
<dbReference type="OrthoDB" id="658712at2759"/>
<dbReference type="EMBL" id="CM001222">
    <property type="protein sequence ID" value="AES75256.2"/>
    <property type="molecule type" value="Genomic_DNA"/>
</dbReference>
<dbReference type="Proteomes" id="UP000002051">
    <property type="component" value="Chromosome 6"/>
</dbReference>
<dbReference type="PANTHER" id="PTHR35475">
    <property type="entry name" value="WD REPEAT PROTEIN"/>
    <property type="match status" value="1"/>
</dbReference>
<dbReference type="PANTHER" id="PTHR35475:SF1">
    <property type="entry name" value="WD REPEAT PROTEIN"/>
    <property type="match status" value="1"/>
</dbReference>
<reference evidence="4" key="3">
    <citation type="submission" date="2015-04" db="UniProtKB">
        <authorList>
            <consortium name="EnsemblPlants"/>
        </authorList>
    </citation>
    <scope>IDENTIFICATION</scope>
    <source>
        <strain evidence="4">cv. Jemalong A17</strain>
    </source>
</reference>
<accession>A0A0C3VV58</accession>
<dbReference type="EnsemblPlants" id="AES75256">
    <property type="protein sequence ID" value="AES75256"/>
    <property type="gene ID" value="MTR_6g034680"/>
</dbReference>
<dbReference type="Gramene" id="rna35549">
    <property type="protein sequence ID" value="RHN51163.1"/>
    <property type="gene ID" value="gene35549"/>
</dbReference>
<keyword evidence="1 2" id="KW-0812">Transmembrane</keyword>
<evidence type="ECO:0000256" key="1">
    <source>
        <dbReference type="SAM" id="Phobius"/>
    </source>
</evidence>
<evidence type="ECO:0000313" key="2">
    <source>
        <dbReference type="EMBL" id="AES75256.2"/>
    </source>
</evidence>
<reference evidence="3" key="4">
    <citation type="journal article" date="2018" name="Nat. Plants">
        <title>Whole-genome landscape of Medicago truncatula symbiotic genes.</title>
        <authorList>
            <person name="Pecrix Y."/>
            <person name="Gamas P."/>
            <person name="Carrere S."/>
        </authorList>
    </citation>
    <scope>NUCLEOTIDE SEQUENCE</scope>
    <source>
        <tissue evidence="3">Leaves</tissue>
    </source>
</reference>
<dbReference type="Proteomes" id="UP000265566">
    <property type="component" value="Chromosome 6"/>
</dbReference>
<feature type="transmembrane region" description="Helical" evidence="1">
    <location>
        <begin position="131"/>
        <end position="149"/>
    </location>
</feature>
<gene>
    <name evidence="4" type="primary">11422104</name>
    <name evidence="2" type="ordered locus">MTR_6g034680</name>
    <name evidence="3" type="ORF">MtrunA17_Chr6g0465411</name>
</gene>
<evidence type="ECO:0000313" key="3">
    <source>
        <dbReference type="EMBL" id="RHN51163.1"/>
    </source>
</evidence>
<dbReference type="STRING" id="3880.G7KHN4"/>
<keyword evidence="1" id="KW-1133">Transmembrane helix</keyword>
<dbReference type="EMBL" id="PSQE01000006">
    <property type="protein sequence ID" value="RHN51163.1"/>
    <property type="molecule type" value="Genomic_DNA"/>
</dbReference>
<organism evidence="2 5">
    <name type="scientific">Medicago truncatula</name>
    <name type="common">Barrel medic</name>
    <name type="synonym">Medicago tribuloides</name>
    <dbReference type="NCBI Taxonomy" id="3880"/>
    <lineage>
        <taxon>Eukaryota</taxon>
        <taxon>Viridiplantae</taxon>
        <taxon>Streptophyta</taxon>
        <taxon>Embryophyta</taxon>
        <taxon>Tracheophyta</taxon>
        <taxon>Spermatophyta</taxon>
        <taxon>Magnoliopsida</taxon>
        <taxon>eudicotyledons</taxon>
        <taxon>Gunneridae</taxon>
        <taxon>Pentapetalae</taxon>
        <taxon>rosids</taxon>
        <taxon>fabids</taxon>
        <taxon>Fabales</taxon>
        <taxon>Fabaceae</taxon>
        <taxon>Papilionoideae</taxon>
        <taxon>50 kb inversion clade</taxon>
        <taxon>NPAAA clade</taxon>
        <taxon>Hologalegina</taxon>
        <taxon>IRL clade</taxon>
        <taxon>Trifolieae</taxon>
        <taxon>Medicago</taxon>
    </lineage>
</organism>
<feature type="transmembrane region" description="Helical" evidence="1">
    <location>
        <begin position="161"/>
        <end position="179"/>
    </location>
</feature>
<keyword evidence="1" id="KW-0472">Membrane</keyword>
<dbReference type="ExpressionAtlas" id="G7KHN4">
    <property type="expression patterns" value="differential"/>
</dbReference>
<protein>
    <submittedName>
        <fullName evidence="2">Transmembrane protein, putative</fullName>
    </submittedName>
</protein>
<reference evidence="2 5" key="1">
    <citation type="journal article" date="2011" name="Nature">
        <title>The Medicago genome provides insight into the evolution of rhizobial symbioses.</title>
        <authorList>
            <person name="Young N.D."/>
            <person name="Debelle F."/>
            <person name="Oldroyd G.E."/>
            <person name="Geurts R."/>
            <person name="Cannon S.B."/>
            <person name="Udvardi M.K."/>
            <person name="Benedito V.A."/>
            <person name="Mayer K.F."/>
            <person name="Gouzy J."/>
            <person name="Schoof H."/>
            <person name="Van de Peer Y."/>
            <person name="Proost S."/>
            <person name="Cook D.R."/>
            <person name="Meyers B.C."/>
            <person name="Spannagl M."/>
            <person name="Cheung F."/>
            <person name="De Mita S."/>
            <person name="Krishnakumar V."/>
            <person name="Gundlach H."/>
            <person name="Zhou S."/>
            <person name="Mudge J."/>
            <person name="Bharti A.K."/>
            <person name="Murray J.D."/>
            <person name="Naoumkina M.A."/>
            <person name="Rosen B."/>
            <person name="Silverstein K.A."/>
            <person name="Tang H."/>
            <person name="Rombauts S."/>
            <person name="Zhao P.X."/>
            <person name="Zhou P."/>
            <person name="Barbe V."/>
            <person name="Bardou P."/>
            <person name="Bechner M."/>
            <person name="Bellec A."/>
            <person name="Berger A."/>
            <person name="Berges H."/>
            <person name="Bidwell S."/>
            <person name="Bisseling T."/>
            <person name="Choisne N."/>
            <person name="Couloux A."/>
            <person name="Denny R."/>
            <person name="Deshpande S."/>
            <person name="Dai X."/>
            <person name="Doyle J.J."/>
            <person name="Dudez A.M."/>
            <person name="Farmer A.D."/>
            <person name="Fouteau S."/>
            <person name="Franken C."/>
            <person name="Gibelin C."/>
            <person name="Gish J."/>
            <person name="Goldstein S."/>
            <person name="Gonzalez A.J."/>
            <person name="Green P.J."/>
            <person name="Hallab A."/>
            <person name="Hartog M."/>
            <person name="Hua A."/>
            <person name="Humphray S.J."/>
            <person name="Jeong D.H."/>
            <person name="Jing Y."/>
            <person name="Jocker A."/>
            <person name="Kenton S.M."/>
            <person name="Kim D.J."/>
            <person name="Klee K."/>
            <person name="Lai H."/>
            <person name="Lang C."/>
            <person name="Lin S."/>
            <person name="Macmil S.L."/>
            <person name="Magdelenat G."/>
            <person name="Matthews L."/>
            <person name="McCorrison J."/>
            <person name="Monaghan E.L."/>
            <person name="Mun J.H."/>
            <person name="Najar F.Z."/>
            <person name="Nicholson C."/>
            <person name="Noirot C."/>
            <person name="O'Bleness M."/>
            <person name="Paule C.R."/>
            <person name="Poulain J."/>
            <person name="Prion F."/>
            <person name="Qin B."/>
            <person name="Qu C."/>
            <person name="Retzel E.F."/>
            <person name="Riddle C."/>
            <person name="Sallet E."/>
            <person name="Samain S."/>
            <person name="Samson N."/>
            <person name="Sanders I."/>
            <person name="Saurat O."/>
            <person name="Scarpelli C."/>
            <person name="Schiex T."/>
            <person name="Segurens B."/>
            <person name="Severin A.J."/>
            <person name="Sherrier D.J."/>
            <person name="Shi R."/>
            <person name="Sims S."/>
            <person name="Singer S.R."/>
            <person name="Sinharoy S."/>
            <person name="Sterck L."/>
            <person name="Viollet A."/>
            <person name="Wang B.B."/>
            <person name="Wang K."/>
            <person name="Wang M."/>
            <person name="Wang X."/>
            <person name="Warfsmann J."/>
            <person name="Weissenbach J."/>
            <person name="White D.D."/>
            <person name="White J.D."/>
            <person name="Wiley G.B."/>
            <person name="Wincker P."/>
            <person name="Xing Y."/>
            <person name="Yang L."/>
            <person name="Yao Z."/>
            <person name="Ying F."/>
            <person name="Zhai J."/>
            <person name="Zhou L."/>
            <person name="Zuber A."/>
            <person name="Denarie J."/>
            <person name="Dixon R.A."/>
            <person name="May G.D."/>
            <person name="Schwartz D.C."/>
            <person name="Rogers J."/>
            <person name="Quetier F."/>
            <person name="Town C.D."/>
            <person name="Roe B.A."/>
        </authorList>
    </citation>
    <scope>NUCLEOTIDE SEQUENCE [LARGE SCALE GENOMIC DNA]</scope>
    <source>
        <strain evidence="2">A17</strain>
        <strain evidence="4 5">cv. Jemalong A17</strain>
    </source>
</reference>
<evidence type="ECO:0000313" key="5">
    <source>
        <dbReference type="Proteomes" id="UP000002051"/>
    </source>
</evidence>
<evidence type="ECO:0000313" key="4">
    <source>
        <dbReference type="EnsemblPlants" id="AES75256"/>
    </source>
</evidence>
<name>G7KHN4_MEDTR</name>
<dbReference type="AlphaFoldDB" id="G7KHN4"/>
<sequence>MVDENENSPLLTSEIEEEVEEITTATANDGDTAKHVRTKVPEVEIHLFRQGKGPIVVFKSALGGWEQDQLEVGDILEKHGLKTVFAFNHQTRVRGVPVRFNPRNGRSILTYRDGAVVYLDGEPKDSLIKPITRILIGVAIITLMIVIVSRETPEWMNKFNFSPGNFSPWVLACVVIVFTRMRKRTKDFFTKRGW</sequence>
<reference evidence="2 5" key="2">
    <citation type="journal article" date="2014" name="BMC Genomics">
        <title>An improved genome release (version Mt4.0) for the model legume Medicago truncatula.</title>
        <authorList>
            <person name="Tang H."/>
            <person name="Krishnakumar V."/>
            <person name="Bidwell S."/>
            <person name="Rosen B."/>
            <person name="Chan A."/>
            <person name="Zhou S."/>
            <person name="Gentzbittel L."/>
            <person name="Childs K.L."/>
            <person name="Yandell M."/>
            <person name="Gundlach H."/>
            <person name="Mayer K.F."/>
            <person name="Schwartz D.C."/>
            <person name="Town C.D."/>
        </authorList>
    </citation>
    <scope>GENOME REANNOTATION</scope>
    <source>
        <strain evidence="4 5">cv. Jemalong A17</strain>
    </source>
</reference>
<proteinExistence type="predicted"/>
<dbReference type="HOGENOM" id="CLU_116951_0_0_1"/>
<dbReference type="KEGG" id="mtr:11422104"/>
<accession>G7KHN4</accession>
<dbReference type="PaxDb" id="3880-AES75256"/>